<dbReference type="InterPro" id="IPR032675">
    <property type="entry name" value="LRR_dom_sf"/>
</dbReference>
<dbReference type="PANTHER" id="PTHR13318">
    <property type="entry name" value="PARTNER OF PAIRED, ISOFORM B-RELATED"/>
    <property type="match status" value="1"/>
</dbReference>
<feature type="domain" description="F-box/LRR-repeat protein 15-like leucin rich repeat" evidence="3">
    <location>
        <begin position="189"/>
        <end position="323"/>
    </location>
</feature>
<dbReference type="SMART" id="SM00367">
    <property type="entry name" value="LRR_CC"/>
    <property type="match status" value="12"/>
</dbReference>
<evidence type="ECO:0000259" key="3">
    <source>
        <dbReference type="Pfam" id="PF25372"/>
    </source>
</evidence>
<gene>
    <name evidence="4" type="ORF">CYMTET_45213</name>
</gene>
<dbReference type="Proteomes" id="UP001190700">
    <property type="component" value="Unassembled WGS sequence"/>
</dbReference>
<organism evidence="4 5">
    <name type="scientific">Cymbomonas tetramitiformis</name>
    <dbReference type="NCBI Taxonomy" id="36881"/>
    <lineage>
        <taxon>Eukaryota</taxon>
        <taxon>Viridiplantae</taxon>
        <taxon>Chlorophyta</taxon>
        <taxon>Pyramimonadophyceae</taxon>
        <taxon>Pyramimonadales</taxon>
        <taxon>Pyramimonadaceae</taxon>
        <taxon>Cymbomonas</taxon>
    </lineage>
</organism>
<dbReference type="EMBL" id="LGRX02030906">
    <property type="protein sequence ID" value="KAK3245209.1"/>
    <property type="molecule type" value="Genomic_DNA"/>
</dbReference>
<feature type="region of interest" description="Disordered" evidence="2">
    <location>
        <begin position="555"/>
        <end position="575"/>
    </location>
</feature>
<comment type="caution">
    <text evidence="4">The sequence shown here is derived from an EMBL/GenBank/DDBJ whole genome shotgun (WGS) entry which is preliminary data.</text>
</comment>
<protein>
    <recommendedName>
        <fullName evidence="3">F-box/LRR-repeat protein 15-like leucin rich repeat domain-containing protein</fullName>
    </recommendedName>
</protein>
<evidence type="ECO:0000313" key="5">
    <source>
        <dbReference type="Proteomes" id="UP001190700"/>
    </source>
</evidence>
<dbReference type="PANTHER" id="PTHR13318:SF247">
    <property type="entry name" value="GH16156P"/>
    <property type="match status" value="1"/>
</dbReference>
<reference evidence="4 5" key="1">
    <citation type="journal article" date="2015" name="Genome Biol. Evol.">
        <title>Comparative Genomics of a Bacterivorous Green Alga Reveals Evolutionary Causalities and Consequences of Phago-Mixotrophic Mode of Nutrition.</title>
        <authorList>
            <person name="Burns J.A."/>
            <person name="Paasch A."/>
            <person name="Narechania A."/>
            <person name="Kim E."/>
        </authorList>
    </citation>
    <scope>NUCLEOTIDE SEQUENCE [LARGE SCALE GENOMIC DNA]</scope>
    <source>
        <strain evidence="4 5">PLY_AMNH</strain>
    </source>
</reference>
<dbReference type="InterPro" id="IPR057207">
    <property type="entry name" value="FBXL15_LRR"/>
</dbReference>
<dbReference type="GO" id="GO:0019005">
    <property type="term" value="C:SCF ubiquitin ligase complex"/>
    <property type="evidence" value="ECO:0007669"/>
    <property type="project" value="TreeGrafter"/>
</dbReference>
<dbReference type="Pfam" id="PF25372">
    <property type="entry name" value="DUF7885"/>
    <property type="match status" value="2"/>
</dbReference>
<dbReference type="GO" id="GO:0005930">
    <property type="term" value="C:axoneme"/>
    <property type="evidence" value="ECO:0007669"/>
    <property type="project" value="UniProtKB-SubCell"/>
</dbReference>
<feature type="domain" description="F-box/LRR-repeat protein 15-like leucin rich repeat" evidence="3">
    <location>
        <begin position="416"/>
        <end position="529"/>
    </location>
</feature>
<accession>A0AAE0BZY9</accession>
<dbReference type="SUPFAM" id="SSF52047">
    <property type="entry name" value="RNI-like"/>
    <property type="match status" value="2"/>
</dbReference>
<proteinExistence type="predicted"/>
<evidence type="ECO:0000256" key="1">
    <source>
        <dbReference type="ARBA" id="ARBA00004430"/>
    </source>
</evidence>
<dbReference type="GO" id="GO:0031146">
    <property type="term" value="P:SCF-dependent proteasomal ubiquitin-dependent protein catabolic process"/>
    <property type="evidence" value="ECO:0007669"/>
    <property type="project" value="TreeGrafter"/>
</dbReference>
<dbReference type="InterPro" id="IPR006553">
    <property type="entry name" value="Leu-rich_rpt_Cys-con_subtyp"/>
</dbReference>
<dbReference type="AlphaFoldDB" id="A0AAE0BZY9"/>
<name>A0AAE0BZY9_9CHLO</name>
<dbReference type="Gene3D" id="3.80.10.10">
    <property type="entry name" value="Ribonuclease Inhibitor"/>
    <property type="match status" value="2"/>
</dbReference>
<evidence type="ECO:0000313" key="4">
    <source>
        <dbReference type="EMBL" id="KAK3245209.1"/>
    </source>
</evidence>
<comment type="subcellular location">
    <subcellularLocation>
        <location evidence="1">Cytoplasm</location>
        <location evidence="1">Cytoskeleton</location>
        <location evidence="1">Cilium axoneme</location>
    </subcellularLocation>
</comment>
<evidence type="ECO:0000256" key="2">
    <source>
        <dbReference type="SAM" id="MobiDB-lite"/>
    </source>
</evidence>
<sequence length="575" mass="62988">MNTMVPAGISEMARNGGLPEVYISDGSLYFMCPLQPDRSEEGYVTISDVGEEDFPKASEHDVSVPEQTPSQCAGIDCPGGRDSVVQIAHPSSVVALTSPQTCSTLLGLPRELGARVLQRLNIQRTLSLRSLSQETCAWVDGCLPYFTRLSWGSRAACTQPEHLLHSLLDKYGMYNLHAIDWCFSSQMYRDSTLSRLAPACANLVELSLNQSENVDDTFITEFARNCLRLQVLNVNSCTSVTSKSIESVALHCPELSRLDVGRCLRVDTNSIVLFVEKCTGLQHLNVSFCNIADAALFAVVQHSRKLRYLNITACKQVTDEGLLAVGKRCPQLQHLLCGSNRKLTDASIRALAWCRSLRSLSIEASNANDISLFMIGKHCTALQALNISSCLNVTDTGICQFFALQNRTLKQVNLSFCQNVLDSTILHLTEFCPQLKELLVSGCTAVTDSSLFAVAERCAQLQTLEVFACQLVSDQSICSIVQMCPNLSKVTLSHCPLVTDLSVVALASYCSKLIHVDLEGCPNVTSDAIQLLVDSCSSLKSWSVSQSARNEGTVKQRAKIKKRREPGVRPRGYSL</sequence>
<keyword evidence="5" id="KW-1185">Reference proteome</keyword>